<proteinExistence type="predicted"/>
<dbReference type="PANTHER" id="PTHR42705">
    <property type="entry name" value="BIFUNCTIONAL NON-HOMOLOGOUS END JOINING PROTEIN LIGD"/>
    <property type="match status" value="1"/>
</dbReference>
<dbReference type="EMBL" id="NSDM01000024">
    <property type="protein sequence ID" value="MDQ2588920.1"/>
    <property type="molecule type" value="Genomic_DNA"/>
</dbReference>
<evidence type="ECO:0000313" key="2">
    <source>
        <dbReference type="EMBL" id="MDQ2588920.1"/>
    </source>
</evidence>
<dbReference type="CDD" id="cd04863">
    <property type="entry name" value="MtLigD_Pol_like"/>
    <property type="match status" value="1"/>
</dbReference>
<dbReference type="Proteomes" id="UP001225605">
    <property type="component" value="Unassembled WGS sequence"/>
</dbReference>
<name>A0ABU0X9X0_9PSEU</name>
<dbReference type="RefSeq" id="WP_306750583.1">
    <property type="nucleotide sequence ID" value="NZ_NSDM01000024.1"/>
</dbReference>
<dbReference type="PANTHER" id="PTHR42705:SF2">
    <property type="entry name" value="BIFUNCTIONAL NON-HOMOLOGOUS END JOINING PROTEIN LIGD"/>
    <property type="match status" value="1"/>
</dbReference>
<keyword evidence="2" id="KW-0436">Ligase</keyword>
<dbReference type="InterPro" id="IPR033649">
    <property type="entry name" value="MtLigD_Pol-like"/>
</dbReference>
<reference evidence="2 3" key="1">
    <citation type="submission" date="2017-06" db="EMBL/GenBank/DDBJ databases">
        <title>Cultured bacterium strain Saccharothrix yanglingensis Hhs.015.</title>
        <authorList>
            <person name="Xia Y."/>
        </authorList>
    </citation>
    <scope>NUCLEOTIDE SEQUENCE [LARGE SCALE GENOMIC DNA]</scope>
    <source>
        <strain evidence="2 3">Hhs.015</strain>
    </source>
</reference>
<protein>
    <submittedName>
        <fullName evidence="2">ATP-dependent DNA ligase</fullName>
    </submittedName>
</protein>
<feature type="domain" description="DNA ligase D polymerase" evidence="1">
    <location>
        <begin position="31"/>
        <end position="292"/>
    </location>
</feature>
<keyword evidence="3" id="KW-1185">Reference proteome</keyword>
<organism evidence="2 3">
    <name type="scientific">Saccharothrix yanglingensis</name>
    <dbReference type="NCBI Taxonomy" id="659496"/>
    <lineage>
        <taxon>Bacteria</taxon>
        <taxon>Bacillati</taxon>
        <taxon>Actinomycetota</taxon>
        <taxon>Actinomycetes</taxon>
        <taxon>Pseudonocardiales</taxon>
        <taxon>Pseudonocardiaceae</taxon>
        <taxon>Saccharothrix</taxon>
    </lineage>
</organism>
<accession>A0ABU0X9X0</accession>
<dbReference type="GO" id="GO:0016874">
    <property type="term" value="F:ligase activity"/>
    <property type="evidence" value="ECO:0007669"/>
    <property type="project" value="UniProtKB-KW"/>
</dbReference>
<dbReference type="NCBIfam" id="TIGR02778">
    <property type="entry name" value="ligD_pol"/>
    <property type="match status" value="1"/>
</dbReference>
<gene>
    <name evidence="2" type="ORF">CKY47_34245</name>
</gene>
<evidence type="ECO:0000259" key="1">
    <source>
        <dbReference type="Pfam" id="PF21686"/>
    </source>
</evidence>
<dbReference type="Gene3D" id="3.90.920.10">
    <property type="entry name" value="DNA primase, PRIM domain"/>
    <property type="match status" value="1"/>
</dbReference>
<dbReference type="Pfam" id="PF21686">
    <property type="entry name" value="LigD_Prim-Pol"/>
    <property type="match status" value="1"/>
</dbReference>
<evidence type="ECO:0000313" key="3">
    <source>
        <dbReference type="Proteomes" id="UP001225605"/>
    </source>
</evidence>
<sequence>MSTSEALVRVEGRRLRLTNLDKVLYPEVGFTKGEVIDYYTRIAPVLLPHVRGRPLTVRRFPNGVGGRSFFEKNVPSHAPEWVRTVRLATPGSAKGAAFADFVVVEGLATLVWLANLAALELHVPQWTVGARGARHSPDLVVFDLDPGEPASVVECCAVACRVRAVLEGDGLSPRVKTSGSKGLQVYAPVRVSSPSRTSEYAKAVARRLAGESPGEVVWQMARALRPGRVLVDWSQNNPAKTTVAPYSLRARAVPSVSAPVSWAEVEGCRSPQDLVFLADEVRERVAVDGDLFAVGGASPLPR</sequence>
<comment type="caution">
    <text evidence="2">The sequence shown here is derived from an EMBL/GenBank/DDBJ whole genome shotgun (WGS) entry which is preliminary data.</text>
</comment>
<dbReference type="InterPro" id="IPR052171">
    <property type="entry name" value="NHEJ_LigD"/>
</dbReference>
<dbReference type="InterPro" id="IPR014145">
    <property type="entry name" value="LigD_pol_dom"/>
</dbReference>